<keyword evidence="4" id="KW-0689">Ribosomal protein</keyword>
<evidence type="ECO:0000256" key="6">
    <source>
        <dbReference type="ARBA" id="ARBA00023274"/>
    </source>
</evidence>
<dbReference type="EMBL" id="ML992510">
    <property type="protein sequence ID" value="KAF2221505.1"/>
    <property type="molecule type" value="Genomic_DNA"/>
</dbReference>
<dbReference type="GO" id="GO:0003735">
    <property type="term" value="F:structural constituent of ribosome"/>
    <property type="evidence" value="ECO:0007669"/>
    <property type="project" value="TreeGrafter"/>
</dbReference>
<keyword evidence="10" id="KW-1185">Reference proteome</keyword>
<evidence type="ECO:0000256" key="8">
    <source>
        <dbReference type="SAM" id="MobiDB-lite"/>
    </source>
</evidence>
<evidence type="ECO:0000256" key="3">
    <source>
        <dbReference type="ARBA" id="ARBA00022946"/>
    </source>
</evidence>
<feature type="region of interest" description="Disordered" evidence="8">
    <location>
        <begin position="31"/>
        <end position="84"/>
    </location>
</feature>
<gene>
    <name evidence="9" type="ORF">BDZ85DRAFT_201623</name>
</gene>
<evidence type="ECO:0000256" key="7">
    <source>
        <dbReference type="ARBA" id="ARBA00035140"/>
    </source>
</evidence>
<sequence length="479" mass="51949">MATNICLRCLTRPSPSLRPLRPLHPVGNAFSTSTARAAKPAKSIPKKKSVNAAKGAARKGGAGAFSFKDRGQRQLANSANRKDPAALKAMRKRIVLSNTNALEVEGLRELTADNATQIGEILTLNNDSIDALRAAEAFKHNQGWNMFRRPSTLVTQHAHELASIVNTITTDKTSRKEFITGERGSGKSVLALQAKAYAFQKGWAVIHIPEGQDLSISHTTYAPLRSGTTTLYTQPEYLSSLLARISKSSPILANLSLSQKHSLPIPIQSNISLARLCDLGASDPSISHPIFEALLTELLTPSTETHPRPPLLFSLDCFPHVARKTSYLDPTNQPIHGFDLTLVRTFIDLLRGTTPLPNGGLILALDSGNNRPSSPALDFSIASALQRQAQPDQTTGSKTPFLNPYVPFDARVTEALKEVHVRNLEGLSKEETKGMMEYYARSGILRAAVDERAVSEAWTLGGSGTIGEIEGAMTRLRVL</sequence>
<evidence type="ECO:0000256" key="1">
    <source>
        <dbReference type="ARBA" id="ARBA00004173"/>
    </source>
</evidence>
<evidence type="ECO:0000256" key="5">
    <source>
        <dbReference type="ARBA" id="ARBA00023128"/>
    </source>
</evidence>
<evidence type="ECO:0000313" key="10">
    <source>
        <dbReference type="Proteomes" id="UP000799538"/>
    </source>
</evidence>
<evidence type="ECO:0000256" key="2">
    <source>
        <dbReference type="ARBA" id="ARBA00009863"/>
    </source>
</evidence>
<dbReference type="Proteomes" id="UP000799538">
    <property type="component" value="Unassembled WGS sequence"/>
</dbReference>
<dbReference type="OrthoDB" id="274828at2759"/>
<comment type="subcellular location">
    <subcellularLocation>
        <location evidence="1">Mitochondrion</location>
    </subcellularLocation>
</comment>
<protein>
    <recommendedName>
        <fullName evidence="7">Small ribosomal subunit protein mS29</fullName>
    </recommendedName>
</protein>
<dbReference type="PANTHER" id="PTHR12810">
    <property type="entry name" value="MITOCHONDRIAL 28S RIBOSOMAL PROTEIN S29"/>
    <property type="match status" value="1"/>
</dbReference>
<dbReference type="InterPro" id="IPR019368">
    <property type="entry name" value="Ribosomal_mS29"/>
</dbReference>
<keyword evidence="5" id="KW-0496">Mitochondrion</keyword>
<dbReference type="AlphaFoldDB" id="A0A6A6G6V7"/>
<name>A0A6A6G6V7_9PEZI</name>
<organism evidence="9 10">
    <name type="scientific">Elsinoe ampelina</name>
    <dbReference type="NCBI Taxonomy" id="302913"/>
    <lineage>
        <taxon>Eukaryota</taxon>
        <taxon>Fungi</taxon>
        <taxon>Dikarya</taxon>
        <taxon>Ascomycota</taxon>
        <taxon>Pezizomycotina</taxon>
        <taxon>Dothideomycetes</taxon>
        <taxon>Dothideomycetidae</taxon>
        <taxon>Myriangiales</taxon>
        <taxon>Elsinoaceae</taxon>
        <taxon>Elsinoe</taxon>
    </lineage>
</organism>
<dbReference type="Pfam" id="PF10236">
    <property type="entry name" value="DAP3"/>
    <property type="match status" value="1"/>
</dbReference>
<evidence type="ECO:0000256" key="4">
    <source>
        <dbReference type="ARBA" id="ARBA00022980"/>
    </source>
</evidence>
<proteinExistence type="inferred from homology"/>
<dbReference type="PANTHER" id="PTHR12810:SF0">
    <property type="entry name" value="SMALL RIBOSOMAL SUBUNIT PROTEIN MS29"/>
    <property type="match status" value="1"/>
</dbReference>
<keyword evidence="6" id="KW-0687">Ribonucleoprotein</keyword>
<evidence type="ECO:0000313" key="9">
    <source>
        <dbReference type="EMBL" id="KAF2221505.1"/>
    </source>
</evidence>
<keyword evidence="3" id="KW-0809">Transit peptide</keyword>
<comment type="similarity">
    <text evidence="2">Belongs to the mitochondrion-specific ribosomal protein mS29 family.</text>
</comment>
<reference evidence="10" key="1">
    <citation type="journal article" date="2020" name="Stud. Mycol.">
        <title>101 Dothideomycetes genomes: A test case for predicting lifestyles and emergence of pathogens.</title>
        <authorList>
            <person name="Haridas S."/>
            <person name="Albert R."/>
            <person name="Binder M."/>
            <person name="Bloem J."/>
            <person name="LaButti K."/>
            <person name="Salamov A."/>
            <person name="Andreopoulos B."/>
            <person name="Baker S."/>
            <person name="Barry K."/>
            <person name="Bills G."/>
            <person name="Bluhm B."/>
            <person name="Cannon C."/>
            <person name="Castanera R."/>
            <person name="Culley D."/>
            <person name="Daum C."/>
            <person name="Ezra D."/>
            <person name="Gonzalez J."/>
            <person name="Henrissat B."/>
            <person name="Kuo A."/>
            <person name="Liang C."/>
            <person name="Lipzen A."/>
            <person name="Lutzoni F."/>
            <person name="Magnuson J."/>
            <person name="Mondo S."/>
            <person name="Nolan M."/>
            <person name="Ohm R."/>
            <person name="Pangilinan J."/>
            <person name="Park H.-J."/>
            <person name="Ramirez L."/>
            <person name="Alfaro M."/>
            <person name="Sun H."/>
            <person name="Tritt A."/>
            <person name="Yoshinaga Y."/>
            <person name="Zwiers L.-H."/>
            <person name="Turgeon B."/>
            <person name="Goodwin S."/>
            <person name="Spatafora J."/>
            <person name="Crous P."/>
            <person name="Grigoriev I."/>
        </authorList>
    </citation>
    <scope>NUCLEOTIDE SEQUENCE [LARGE SCALE GENOMIC DNA]</scope>
    <source>
        <strain evidence="10">CECT 20119</strain>
    </source>
</reference>
<dbReference type="GO" id="GO:0005763">
    <property type="term" value="C:mitochondrial small ribosomal subunit"/>
    <property type="evidence" value="ECO:0007669"/>
    <property type="project" value="TreeGrafter"/>
</dbReference>
<accession>A0A6A6G6V7</accession>